<comment type="caution">
    <text evidence="1">The sequence shown here is derived from an EMBL/GenBank/DDBJ whole genome shotgun (WGS) entry which is preliminary data.</text>
</comment>
<keyword evidence="2" id="KW-1185">Reference proteome</keyword>
<protein>
    <recommendedName>
        <fullName evidence="3">NERD domain-containing protein</fullName>
    </recommendedName>
</protein>
<evidence type="ECO:0000313" key="1">
    <source>
        <dbReference type="EMBL" id="KFF00690.1"/>
    </source>
</evidence>
<dbReference type="AlphaFoldDB" id="A0A085Z8C6"/>
<dbReference type="EMBL" id="JPRP01000001">
    <property type="protein sequence ID" value="KFF00690.1"/>
    <property type="molecule type" value="Genomic_DNA"/>
</dbReference>
<accession>A0A085Z8C6</accession>
<name>A0A085Z8C6_9FLAO</name>
<gene>
    <name evidence="1" type="ORF">IX39_08680</name>
</gene>
<sequence length="430" mass="50900">MMDSQIRGTEGEEFVNQLAFSTFFKYWCYPSPKLENGNKKEICDLLIIFKDIAIIFSVKNYEFKGNHNRYFNNTISKATKQINGAYKALFSRDEVRIKHPDKQFEEIFPKDSIKKTFRIIVNLGENVKFYPFSSITNNGDFITLFDRDSFETIIKELDTVPDFIDYIEKREKLFKDKFTIILPAEEDDFSVETQKEFFSITENSFDNNTKTVLLSGTEKDLLAHFFENKREFPDILNDETVNGFYLVIDNKWNEFISRKRFENKKEADKISYFVDGFVENELLINITPYREELAKHLLSFDRLTRRSIGESYFDFHKKNAHNTGLYFGRRLVDFGEIGILFTSYTEEMTNEMFNILNNLAVESFNVYTKYKYPTIILISTNKDHFLKFGLIENIKPYPKEYEELVKNDIKTLGWFTDLTEGKFTNQEFPE</sequence>
<evidence type="ECO:0000313" key="2">
    <source>
        <dbReference type="Proteomes" id="UP000028713"/>
    </source>
</evidence>
<dbReference type="STRING" id="236814.IX39_08680"/>
<organism evidence="1 2">
    <name type="scientific">Chryseobacterium formosense</name>
    <dbReference type="NCBI Taxonomy" id="236814"/>
    <lineage>
        <taxon>Bacteria</taxon>
        <taxon>Pseudomonadati</taxon>
        <taxon>Bacteroidota</taxon>
        <taxon>Flavobacteriia</taxon>
        <taxon>Flavobacteriales</taxon>
        <taxon>Weeksellaceae</taxon>
        <taxon>Chryseobacterium group</taxon>
        <taxon>Chryseobacterium</taxon>
    </lineage>
</organism>
<dbReference type="OrthoDB" id="570299at2"/>
<proteinExistence type="predicted"/>
<evidence type="ECO:0008006" key="3">
    <source>
        <dbReference type="Google" id="ProtNLM"/>
    </source>
</evidence>
<dbReference type="Proteomes" id="UP000028713">
    <property type="component" value="Unassembled WGS sequence"/>
</dbReference>
<dbReference type="RefSeq" id="WP_034675207.1">
    <property type="nucleotide sequence ID" value="NZ_FPAP01000001.1"/>
</dbReference>
<reference evidence="1 2" key="1">
    <citation type="submission" date="2014-07" db="EMBL/GenBank/DDBJ databases">
        <title>Genome of Chryseobacterium formosense LMG 24722.</title>
        <authorList>
            <person name="Pipes S.E."/>
            <person name="Stropko S.J."/>
            <person name="Newman J.D."/>
        </authorList>
    </citation>
    <scope>NUCLEOTIDE SEQUENCE [LARGE SCALE GENOMIC DNA]</scope>
    <source>
        <strain evidence="1 2">LMG 24722</strain>
    </source>
</reference>
<dbReference type="eggNOG" id="COG3012">
    <property type="taxonomic scope" value="Bacteria"/>
</dbReference>